<gene>
    <name evidence="5" type="ORF">GCM10022226_54940</name>
</gene>
<dbReference type="InterPro" id="IPR051259">
    <property type="entry name" value="rRNA_Methyltransferase"/>
</dbReference>
<comment type="caution">
    <text evidence="5">The sequence shown here is derived from an EMBL/GenBank/DDBJ whole genome shotgun (WGS) entry which is preliminary data.</text>
</comment>
<dbReference type="InterPro" id="IPR029028">
    <property type="entry name" value="Alpha/beta_knot_MTases"/>
</dbReference>
<name>A0ABP7IUM2_9ACTN</name>
<evidence type="ECO:0000256" key="1">
    <source>
        <dbReference type="ARBA" id="ARBA00007228"/>
    </source>
</evidence>
<protein>
    <submittedName>
        <fullName evidence="5">RNA methyltransferase</fullName>
    </submittedName>
</protein>
<dbReference type="InterPro" id="IPR053888">
    <property type="entry name" value="MRM3-like_sub_bind"/>
</dbReference>
<dbReference type="CDD" id="cd18095">
    <property type="entry name" value="SpoU-like_rRNA-MTase"/>
    <property type="match status" value="1"/>
</dbReference>
<proteinExistence type="inferred from homology"/>
<evidence type="ECO:0000313" key="6">
    <source>
        <dbReference type="Proteomes" id="UP001500888"/>
    </source>
</evidence>
<dbReference type="GO" id="GO:0032259">
    <property type="term" value="P:methylation"/>
    <property type="evidence" value="ECO:0007669"/>
    <property type="project" value="UniProtKB-KW"/>
</dbReference>
<keyword evidence="3" id="KW-0808">Transferase</keyword>
<accession>A0ABP7IUM2</accession>
<dbReference type="Proteomes" id="UP001500888">
    <property type="component" value="Unassembled WGS sequence"/>
</dbReference>
<dbReference type="Pfam" id="PF22435">
    <property type="entry name" value="MRM3-like_sub_bind"/>
    <property type="match status" value="1"/>
</dbReference>
<evidence type="ECO:0000256" key="3">
    <source>
        <dbReference type="ARBA" id="ARBA00022679"/>
    </source>
</evidence>
<dbReference type="PANTHER" id="PTHR43191:SF12">
    <property type="entry name" value="RRNA METHYLASE"/>
    <property type="match status" value="1"/>
</dbReference>
<evidence type="ECO:0000313" key="5">
    <source>
        <dbReference type="EMBL" id="GAA3827064.1"/>
    </source>
</evidence>
<dbReference type="InterPro" id="IPR013123">
    <property type="entry name" value="SpoU_subst-bd"/>
</dbReference>
<dbReference type="InterPro" id="IPR001537">
    <property type="entry name" value="SpoU_MeTrfase"/>
</dbReference>
<organism evidence="5 6">
    <name type="scientific">Sphaerisporangium flaviroseum</name>
    <dbReference type="NCBI Taxonomy" id="509199"/>
    <lineage>
        <taxon>Bacteria</taxon>
        <taxon>Bacillati</taxon>
        <taxon>Actinomycetota</taxon>
        <taxon>Actinomycetes</taxon>
        <taxon>Streptosporangiales</taxon>
        <taxon>Streptosporangiaceae</taxon>
        <taxon>Sphaerisporangium</taxon>
    </lineage>
</organism>
<evidence type="ECO:0000256" key="2">
    <source>
        <dbReference type="ARBA" id="ARBA00022603"/>
    </source>
</evidence>
<evidence type="ECO:0000259" key="4">
    <source>
        <dbReference type="SMART" id="SM00967"/>
    </source>
</evidence>
<sequence>MLELIPVEDTADPRLADYVRLRDVELRKSMEAERGLFMAEGEKVIKRAVAAGYPIRSVLTTRRWLPGLEDVLGGARVYLASDEVMEGIAGFAVHRGALASMARLALPDVKSLLAGEFQDLPGAGTRFGGHPSPPHRVLVLEDLVDHGNVGAIFRCAAALGVDAVILSPRCADPLYRRSVKVSMGAVFAVPYARMDGWYEGLAEIRGAGYRTLALTPDQAATPMDEADMRGRVALLLGSEGDGLSSRWLREADEPVCIPMSPAAMGLGVDSLNVVAAAAIACHGLVRSHPPRPGERR</sequence>
<dbReference type="SMART" id="SM00967">
    <property type="entry name" value="SpoU_sub_bind"/>
    <property type="match status" value="1"/>
</dbReference>
<dbReference type="InterPro" id="IPR029064">
    <property type="entry name" value="Ribosomal_eL30-like_sf"/>
</dbReference>
<dbReference type="Gene3D" id="3.40.1280.10">
    <property type="match status" value="1"/>
</dbReference>
<keyword evidence="6" id="KW-1185">Reference proteome</keyword>
<dbReference type="InterPro" id="IPR029026">
    <property type="entry name" value="tRNA_m1G_MTases_N"/>
</dbReference>
<dbReference type="SUPFAM" id="SSF55315">
    <property type="entry name" value="L30e-like"/>
    <property type="match status" value="1"/>
</dbReference>
<comment type="similarity">
    <text evidence="1">Belongs to the class IV-like SAM-binding methyltransferase superfamily. RNA methyltransferase TrmH family.</text>
</comment>
<reference evidence="6" key="1">
    <citation type="journal article" date="2019" name="Int. J. Syst. Evol. Microbiol.">
        <title>The Global Catalogue of Microorganisms (GCM) 10K type strain sequencing project: providing services to taxonomists for standard genome sequencing and annotation.</title>
        <authorList>
            <consortium name="The Broad Institute Genomics Platform"/>
            <consortium name="The Broad Institute Genome Sequencing Center for Infectious Disease"/>
            <person name="Wu L."/>
            <person name="Ma J."/>
        </authorList>
    </citation>
    <scope>NUCLEOTIDE SEQUENCE [LARGE SCALE GENOMIC DNA]</scope>
    <source>
        <strain evidence="6">JCM 16908</strain>
    </source>
</reference>
<dbReference type="RefSeq" id="WP_344946194.1">
    <property type="nucleotide sequence ID" value="NZ_BAAAZR010000020.1"/>
</dbReference>
<dbReference type="Pfam" id="PF00588">
    <property type="entry name" value="SpoU_methylase"/>
    <property type="match status" value="1"/>
</dbReference>
<dbReference type="SUPFAM" id="SSF75217">
    <property type="entry name" value="alpha/beta knot"/>
    <property type="match status" value="1"/>
</dbReference>
<dbReference type="GO" id="GO:0008168">
    <property type="term" value="F:methyltransferase activity"/>
    <property type="evidence" value="ECO:0007669"/>
    <property type="project" value="UniProtKB-KW"/>
</dbReference>
<dbReference type="EMBL" id="BAAAZR010000020">
    <property type="protein sequence ID" value="GAA3827064.1"/>
    <property type="molecule type" value="Genomic_DNA"/>
</dbReference>
<keyword evidence="2 5" id="KW-0489">Methyltransferase</keyword>
<feature type="domain" description="RNA 2-O ribose methyltransferase substrate binding" evidence="4">
    <location>
        <begin position="38"/>
        <end position="107"/>
    </location>
</feature>
<dbReference type="Gene3D" id="3.30.1330.30">
    <property type="match status" value="1"/>
</dbReference>
<dbReference type="PANTHER" id="PTHR43191">
    <property type="entry name" value="RRNA METHYLTRANSFERASE 3"/>
    <property type="match status" value="1"/>
</dbReference>